<accession>A0A7R9HZ72</accession>
<reference evidence="1" key="1">
    <citation type="submission" date="2020-11" db="EMBL/GenBank/DDBJ databases">
        <authorList>
            <person name="Tran Van P."/>
        </authorList>
    </citation>
    <scope>NUCLEOTIDE SEQUENCE</scope>
</reference>
<sequence>MTTTQSTNWSLDRSENNTKLVSGIASNDQISPSRTSYRHQGPGIACKDQVSPARTNWHVAHHGERHLLLHVVGRGVFYGNLHRLHNGNLNPLRHPDMDGVRLGDRHEYRLRDRYRKRLWDRDVDVFNLGLSFMMRRAAPPELWSSELPLGLWSETWVPVRRQGGGELAARVSVINISDNTCRRTRADIPAFITRHCLHTFLLPVPVSVPPSLILVHTQRNNRNIRLHGPVTCPTSYYTTKLTVHTAAFIPFSYRMAQVLCHLQRSCRMAQALC</sequence>
<organism evidence="1">
    <name type="scientific">Timema bartmani</name>
    <dbReference type="NCBI Taxonomy" id="61472"/>
    <lineage>
        <taxon>Eukaryota</taxon>
        <taxon>Metazoa</taxon>
        <taxon>Ecdysozoa</taxon>
        <taxon>Arthropoda</taxon>
        <taxon>Hexapoda</taxon>
        <taxon>Insecta</taxon>
        <taxon>Pterygota</taxon>
        <taxon>Neoptera</taxon>
        <taxon>Polyneoptera</taxon>
        <taxon>Phasmatodea</taxon>
        <taxon>Timematodea</taxon>
        <taxon>Timematoidea</taxon>
        <taxon>Timematidae</taxon>
        <taxon>Timema</taxon>
    </lineage>
</organism>
<dbReference type="AlphaFoldDB" id="A0A7R9HZ72"/>
<protein>
    <submittedName>
        <fullName evidence="1">Uncharacterized protein</fullName>
    </submittedName>
</protein>
<proteinExistence type="predicted"/>
<name>A0A7R9HZ72_9NEOP</name>
<gene>
    <name evidence="1" type="ORF">TBIB3V08_LOCUS3965</name>
</gene>
<evidence type="ECO:0000313" key="1">
    <source>
        <dbReference type="EMBL" id="CAD7441500.1"/>
    </source>
</evidence>
<dbReference type="EMBL" id="OD565332">
    <property type="protein sequence ID" value="CAD7441500.1"/>
    <property type="molecule type" value="Genomic_DNA"/>
</dbReference>